<protein>
    <submittedName>
        <fullName evidence="1">DUF4221 domain-containing protein</fullName>
    </submittedName>
</protein>
<accession>A0AAW4V7R3</accession>
<evidence type="ECO:0000313" key="1">
    <source>
        <dbReference type="EMBL" id="MCB7283293.1"/>
    </source>
</evidence>
<evidence type="ECO:0000313" key="2">
    <source>
        <dbReference type="Proteomes" id="UP001199363"/>
    </source>
</evidence>
<dbReference type="PROSITE" id="PS51257">
    <property type="entry name" value="PROKAR_LIPOPROTEIN"/>
    <property type="match status" value="1"/>
</dbReference>
<dbReference type="EMBL" id="JAJCQG010000096">
    <property type="protein sequence ID" value="MCB7283293.1"/>
    <property type="molecule type" value="Genomic_DNA"/>
</dbReference>
<name>A0AAW4V7R3_PHOVU</name>
<dbReference type="AlphaFoldDB" id="A0AAW4V7R3"/>
<reference evidence="1" key="1">
    <citation type="submission" date="2021-10" db="EMBL/GenBank/DDBJ databases">
        <title>Collection of gut derived symbiotic bacterial strains cultured from healthy donors.</title>
        <authorList>
            <person name="Lin H."/>
            <person name="Littmann E."/>
            <person name="Kohout C."/>
            <person name="Pamer E.G."/>
        </authorList>
    </citation>
    <scope>NUCLEOTIDE SEQUENCE</scope>
    <source>
        <strain evidence="1">DFI.1.167</strain>
    </source>
</reference>
<comment type="caution">
    <text evidence="1">The sequence shown here is derived from an EMBL/GenBank/DDBJ whole genome shotgun (WGS) entry which is preliminary data.</text>
</comment>
<dbReference type="RefSeq" id="WP_227195504.1">
    <property type="nucleotide sequence ID" value="NZ_JAHOOU010000085.1"/>
</dbReference>
<organism evidence="1 2">
    <name type="scientific">Phocaeicola vulgatus</name>
    <name type="common">Bacteroides vulgatus</name>
    <dbReference type="NCBI Taxonomy" id="821"/>
    <lineage>
        <taxon>Bacteria</taxon>
        <taxon>Pseudomonadati</taxon>
        <taxon>Bacteroidota</taxon>
        <taxon>Bacteroidia</taxon>
        <taxon>Bacteroidales</taxon>
        <taxon>Bacteroidaceae</taxon>
        <taxon>Phocaeicola</taxon>
    </lineage>
</organism>
<proteinExistence type="predicted"/>
<dbReference type="Proteomes" id="UP001199363">
    <property type="component" value="Unassembled WGS sequence"/>
</dbReference>
<gene>
    <name evidence="1" type="ORF">LI282_19950</name>
</gene>
<sequence length="79" mass="9451">MNKTYLFITALFVLIFMSCQSRKKNNAEKQNEIELVAEKQLVFPLDEQTYYLSKSMFQFEENGKEYLHFENIRGTERSV</sequence>